<evidence type="ECO:0000313" key="8">
    <source>
        <dbReference type="Proteomes" id="UP000076276"/>
    </source>
</evidence>
<evidence type="ECO:0000256" key="2">
    <source>
        <dbReference type="ARBA" id="ARBA00007581"/>
    </source>
</evidence>
<keyword evidence="3" id="KW-0479">Metal-binding</keyword>
<dbReference type="PIRSF" id="PIRSF006157">
    <property type="entry name" value="Doxgns_DODA"/>
    <property type="match status" value="1"/>
</dbReference>
<keyword evidence="4" id="KW-0862">Zinc</keyword>
<dbReference type="InterPro" id="IPR004183">
    <property type="entry name" value="Xdiol_dOase_suB"/>
</dbReference>
<dbReference type="STRING" id="1806892.AZH43_08040"/>
<dbReference type="EMBL" id="LUAW01000013">
    <property type="protein sequence ID" value="KYQ72797.1"/>
    <property type="molecule type" value="Genomic_DNA"/>
</dbReference>
<dbReference type="NCBIfam" id="NF007914">
    <property type="entry name" value="PRK10628.1"/>
    <property type="match status" value="1"/>
</dbReference>
<protein>
    <submittedName>
        <fullName evidence="7">Dioxygenase</fullName>
    </submittedName>
</protein>
<gene>
    <name evidence="7" type="ORF">AZH43_08040</name>
</gene>
<keyword evidence="7" id="KW-0223">Dioxygenase</keyword>
<evidence type="ECO:0000256" key="5">
    <source>
        <dbReference type="ARBA" id="ARBA00023002"/>
    </source>
</evidence>
<comment type="caution">
    <text evidence="7">The sequence shown here is derived from an EMBL/GenBank/DDBJ whole genome shotgun (WGS) entry which is preliminary data.</text>
</comment>
<name>A0A151Y4B0_9GAMM</name>
<sequence>MNLDDQQPLPLSAEADLPVTAPMPVLFLGHGSPMNAIRDTVFSRAWHKIGENLQPKPSAILCISAHWLTQGLSAVTSAERPETIHDFGGFPQALFDVQYSVSGSKALVNAVKHCVNMVSIAEDAERGIDHGAWSVLVHLYPEADVPVVQLSIDYSQPAEFHYQLGRQLRALRRLGVLIIASGNLVHNLMKVAWDRLNEPVFGYEWALEADAKMKNWLLEKRHQQLIEWDRQGEAFKLAIPTPDHYYPMLYALGIQEDQDELTLFNEAAVGGSLTMTSFRLDYRL</sequence>
<dbReference type="SUPFAM" id="SSF53213">
    <property type="entry name" value="LigB-like"/>
    <property type="match status" value="1"/>
</dbReference>
<keyword evidence="8" id="KW-1185">Reference proteome</keyword>
<comment type="cofactor">
    <cofactor evidence="1">
        <name>Zn(2+)</name>
        <dbReference type="ChEBI" id="CHEBI:29105"/>
    </cofactor>
</comment>
<dbReference type="RefSeq" id="WP_067667155.1">
    <property type="nucleotide sequence ID" value="NZ_CBCSIK010000008.1"/>
</dbReference>
<dbReference type="GO" id="GO:0008198">
    <property type="term" value="F:ferrous iron binding"/>
    <property type="evidence" value="ECO:0007669"/>
    <property type="project" value="InterPro"/>
</dbReference>
<keyword evidence="5" id="KW-0560">Oxidoreductase</keyword>
<evidence type="ECO:0000256" key="3">
    <source>
        <dbReference type="ARBA" id="ARBA00022723"/>
    </source>
</evidence>
<proteinExistence type="inferred from homology"/>
<organism evidence="7 8">
    <name type="scientific">Acinetobacter pragensis</name>
    <dbReference type="NCBI Taxonomy" id="1806892"/>
    <lineage>
        <taxon>Bacteria</taxon>
        <taxon>Pseudomonadati</taxon>
        <taxon>Pseudomonadota</taxon>
        <taxon>Gammaproteobacteria</taxon>
        <taxon>Moraxellales</taxon>
        <taxon>Moraxellaceae</taxon>
        <taxon>Acinetobacter</taxon>
    </lineage>
</organism>
<dbReference type="CDD" id="cd07363">
    <property type="entry name" value="45_DOPA_Dioxygenase"/>
    <property type="match status" value="1"/>
</dbReference>
<dbReference type="Proteomes" id="UP000076276">
    <property type="component" value="Unassembled WGS sequence"/>
</dbReference>
<evidence type="ECO:0000256" key="1">
    <source>
        <dbReference type="ARBA" id="ARBA00001947"/>
    </source>
</evidence>
<dbReference type="GO" id="GO:0008270">
    <property type="term" value="F:zinc ion binding"/>
    <property type="evidence" value="ECO:0007669"/>
    <property type="project" value="InterPro"/>
</dbReference>
<dbReference type="GO" id="GO:0016702">
    <property type="term" value="F:oxidoreductase activity, acting on single donors with incorporation of molecular oxygen, incorporation of two atoms of oxygen"/>
    <property type="evidence" value="ECO:0007669"/>
    <property type="project" value="UniProtKB-ARBA"/>
</dbReference>
<dbReference type="AlphaFoldDB" id="A0A151Y4B0"/>
<accession>A0A151Y4B0</accession>
<reference evidence="7 8" key="1">
    <citation type="submission" date="2016-03" db="EMBL/GenBank/DDBJ databases">
        <title>Acinetobacter genomospecies 28 strain ANC 4149.</title>
        <authorList>
            <person name="Radolfova-Krizova L."/>
            <person name="Nemec A."/>
        </authorList>
    </citation>
    <scope>NUCLEOTIDE SEQUENCE [LARGE SCALE GENOMIC DNA]</scope>
    <source>
        <strain evidence="7 8">ANC 4149</strain>
    </source>
</reference>
<dbReference type="OrthoDB" id="9790889at2"/>
<dbReference type="InterPro" id="IPR014436">
    <property type="entry name" value="Extradiol_dOase_DODA"/>
</dbReference>
<evidence type="ECO:0000256" key="4">
    <source>
        <dbReference type="ARBA" id="ARBA00022833"/>
    </source>
</evidence>
<comment type="similarity">
    <text evidence="2">Belongs to the DODA-type extradiol aromatic ring-opening dioxygenase family.</text>
</comment>
<evidence type="ECO:0000259" key="6">
    <source>
        <dbReference type="Pfam" id="PF02900"/>
    </source>
</evidence>
<dbReference type="PANTHER" id="PTHR30096">
    <property type="entry name" value="4,5-DOPA DIOXYGENASE EXTRADIOL-LIKE PROTEIN"/>
    <property type="match status" value="1"/>
</dbReference>
<dbReference type="Gene3D" id="3.40.830.10">
    <property type="entry name" value="LigB-like"/>
    <property type="match status" value="1"/>
</dbReference>
<dbReference type="PANTHER" id="PTHR30096:SF0">
    <property type="entry name" value="4,5-DOPA DIOXYGENASE EXTRADIOL-LIKE PROTEIN"/>
    <property type="match status" value="1"/>
</dbReference>
<evidence type="ECO:0000313" key="7">
    <source>
        <dbReference type="EMBL" id="KYQ72797.1"/>
    </source>
</evidence>
<feature type="domain" description="Extradiol ring-cleavage dioxygenase class III enzyme subunit B" evidence="6">
    <location>
        <begin position="47"/>
        <end position="258"/>
    </location>
</feature>
<dbReference type="Pfam" id="PF02900">
    <property type="entry name" value="LigB"/>
    <property type="match status" value="1"/>
</dbReference>